<feature type="transmembrane region" description="Helical" evidence="8">
    <location>
        <begin position="289"/>
        <end position="317"/>
    </location>
</feature>
<dbReference type="CDD" id="cd06261">
    <property type="entry name" value="TM_PBP2"/>
    <property type="match status" value="2"/>
</dbReference>
<comment type="caution">
    <text evidence="10">The sequence shown here is derived from an EMBL/GenBank/DDBJ whole genome shotgun (WGS) entry which is preliminary data.</text>
</comment>
<keyword evidence="7 8" id="KW-0472">Membrane</keyword>
<evidence type="ECO:0000313" key="10">
    <source>
        <dbReference type="EMBL" id="KAB0268654.1"/>
    </source>
</evidence>
<organism evidence="10 11">
    <name type="scientific">Microvirga brassicacearum</name>
    <dbReference type="NCBI Taxonomy" id="2580413"/>
    <lineage>
        <taxon>Bacteria</taxon>
        <taxon>Pseudomonadati</taxon>
        <taxon>Pseudomonadota</taxon>
        <taxon>Alphaproteobacteria</taxon>
        <taxon>Hyphomicrobiales</taxon>
        <taxon>Methylobacteriaceae</taxon>
        <taxon>Microvirga</taxon>
    </lineage>
</organism>
<feature type="transmembrane region" description="Helical" evidence="8">
    <location>
        <begin position="374"/>
        <end position="398"/>
    </location>
</feature>
<evidence type="ECO:0000259" key="9">
    <source>
        <dbReference type="PROSITE" id="PS50928"/>
    </source>
</evidence>
<feature type="domain" description="ABC transmembrane type-1" evidence="9">
    <location>
        <begin position="58"/>
        <end position="265"/>
    </location>
</feature>
<feature type="transmembrane region" description="Helical" evidence="8">
    <location>
        <begin position="16"/>
        <end position="39"/>
    </location>
</feature>
<keyword evidence="11" id="KW-1185">Reference proteome</keyword>
<evidence type="ECO:0000256" key="5">
    <source>
        <dbReference type="ARBA" id="ARBA00022692"/>
    </source>
</evidence>
<sequence length="551" mass="58394">MYFVKPKRHSFKNRPWLVASAAIAGFVASPVVVLAFLAARGSDGLWTHLAANVLPVALHDTLILLLGVGVLVSIIGTCTAWLVTTCEFPGRRVLSWALLLPLSVPTYIIAYAYLDILHPIGPVQTALRTALGIDSPRDFRLPDVRSMAGCILLLGFVLYPYVYLTTRAMFQTQAAGLIEAARVLGTRKAALFFRVGLPLAHPAIAVGVSLALMEALNDIGASEFLGVRTLSVSIYTTWVTRSDLPGAAQIALVMLLVVVLLVLAERWARRHRRYAASTKRSHPLKRVPLRGGAAAGAFVVCIVPILVGFVAPAAYLVVESVKRVRFSGVSPAIVQEVVNTVTVSLAATVAVIALGLVVAYAARLGRGEFLSTASVRLASLGYAIPGTVLAIGILPLITGVDAIIDDVFQTFLDVPSRLWILGSGTGLVIAYTARFLAISVGGIEAGFTRVPASLDDASRTLGKSAGSTLSRVHLPLIRPAVAAAALLVFVDIMKELPVTLLLRPLNFETLATHLYGEAARGTYEEAAIAALMIVAAGIIPVAILGRADRNT</sequence>
<evidence type="ECO:0000256" key="6">
    <source>
        <dbReference type="ARBA" id="ARBA00022989"/>
    </source>
</evidence>
<feature type="transmembrane region" description="Helical" evidence="8">
    <location>
        <begin position="247"/>
        <end position="268"/>
    </location>
</feature>
<accession>A0A5N3PG16</accession>
<feature type="transmembrane region" description="Helical" evidence="8">
    <location>
        <begin position="526"/>
        <end position="545"/>
    </location>
</feature>
<dbReference type="OrthoDB" id="9790211at2"/>
<dbReference type="PANTHER" id="PTHR43357">
    <property type="entry name" value="INNER MEMBRANE ABC TRANSPORTER PERMEASE PROTEIN YDCV"/>
    <property type="match status" value="1"/>
</dbReference>
<dbReference type="GO" id="GO:0055085">
    <property type="term" value="P:transmembrane transport"/>
    <property type="evidence" value="ECO:0007669"/>
    <property type="project" value="InterPro"/>
</dbReference>
<comment type="subcellular location">
    <subcellularLocation>
        <location evidence="1">Cell inner membrane</location>
        <topology evidence="1">Multi-pass membrane protein</topology>
    </subcellularLocation>
    <subcellularLocation>
        <location evidence="8">Cell membrane</location>
        <topology evidence="8">Multi-pass membrane protein</topology>
    </subcellularLocation>
</comment>
<keyword evidence="5 8" id="KW-0812">Transmembrane</keyword>
<dbReference type="PROSITE" id="PS50928">
    <property type="entry name" value="ABC_TM1"/>
    <property type="match status" value="2"/>
</dbReference>
<comment type="similarity">
    <text evidence="8">Belongs to the binding-protein-dependent transport system permease family.</text>
</comment>
<keyword evidence="6 8" id="KW-1133">Transmembrane helix</keyword>
<protein>
    <submittedName>
        <fullName evidence="10">Iron ABC transporter permease</fullName>
    </submittedName>
</protein>
<feature type="transmembrane region" description="Helical" evidence="8">
    <location>
        <begin position="337"/>
        <end position="362"/>
    </location>
</feature>
<dbReference type="AlphaFoldDB" id="A0A5N3PG16"/>
<keyword evidence="2 8" id="KW-0813">Transport</keyword>
<dbReference type="Gene3D" id="1.10.3720.10">
    <property type="entry name" value="MetI-like"/>
    <property type="match status" value="2"/>
</dbReference>
<proteinExistence type="inferred from homology"/>
<evidence type="ECO:0000256" key="3">
    <source>
        <dbReference type="ARBA" id="ARBA00022475"/>
    </source>
</evidence>
<evidence type="ECO:0000256" key="1">
    <source>
        <dbReference type="ARBA" id="ARBA00004429"/>
    </source>
</evidence>
<feature type="transmembrane region" description="Helical" evidence="8">
    <location>
        <begin position="96"/>
        <end position="114"/>
    </location>
</feature>
<evidence type="ECO:0000256" key="2">
    <source>
        <dbReference type="ARBA" id="ARBA00022448"/>
    </source>
</evidence>
<reference evidence="10 11" key="1">
    <citation type="journal article" date="2019" name="Microorganisms">
        <title>Genome Insights into the Novel Species Microvirga brassicacearum, a Rapeseed Endophyte with Biotechnological Potential.</title>
        <authorList>
            <person name="Jimenez-Gomez A."/>
            <person name="Saati-Santamaria Z."/>
            <person name="Igual J.M."/>
            <person name="Rivas R."/>
            <person name="Mateos P.F."/>
            <person name="Garcia-Fraile P."/>
        </authorList>
    </citation>
    <scope>NUCLEOTIDE SEQUENCE [LARGE SCALE GENOMIC DNA]</scope>
    <source>
        <strain evidence="10 11">CDVBN77</strain>
    </source>
</reference>
<feature type="transmembrane region" description="Helical" evidence="8">
    <location>
        <begin position="144"/>
        <end position="164"/>
    </location>
</feature>
<keyword evidence="3" id="KW-1003">Cell membrane</keyword>
<dbReference type="FunFam" id="1.10.3720.10:FF:000088">
    <property type="entry name" value="Iron(III) ABC transporter, permease protein"/>
    <property type="match status" value="1"/>
</dbReference>
<feature type="transmembrane region" description="Helical" evidence="8">
    <location>
        <begin position="476"/>
        <end position="493"/>
    </location>
</feature>
<evidence type="ECO:0000256" key="7">
    <source>
        <dbReference type="ARBA" id="ARBA00023136"/>
    </source>
</evidence>
<feature type="domain" description="ABC transmembrane type-1" evidence="9">
    <location>
        <begin position="337"/>
        <end position="544"/>
    </location>
</feature>
<gene>
    <name evidence="10" type="ORF">FEZ63_04220</name>
</gene>
<feature type="transmembrane region" description="Helical" evidence="8">
    <location>
        <begin position="418"/>
        <end position="437"/>
    </location>
</feature>
<dbReference type="EMBL" id="VCMV01000004">
    <property type="protein sequence ID" value="KAB0268654.1"/>
    <property type="molecule type" value="Genomic_DNA"/>
</dbReference>
<evidence type="ECO:0000256" key="8">
    <source>
        <dbReference type="RuleBase" id="RU363032"/>
    </source>
</evidence>
<dbReference type="InterPro" id="IPR000515">
    <property type="entry name" value="MetI-like"/>
</dbReference>
<keyword evidence="4" id="KW-0997">Cell inner membrane</keyword>
<dbReference type="PANTHER" id="PTHR43357:SF3">
    <property type="entry name" value="FE(3+)-TRANSPORT SYSTEM PERMEASE PROTEIN FBPB 2"/>
    <property type="match status" value="1"/>
</dbReference>
<dbReference type="InterPro" id="IPR035906">
    <property type="entry name" value="MetI-like_sf"/>
</dbReference>
<dbReference type="Proteomes" id="UP000325684">
    <property type="component" value="Unassembled WGS sequence"/>
</dbReference>
<evidence type="ECO:0000256" key="4">
    <source>
        <dbReference type="ARBA" id="ARBA00022519"/>
    </source>
</evidence>
<dbReference type="GO" id="GO:0005886">
    <property type="term" value="C:plasma membrane"/>
    <property type="evidence" value="ECO:0007669"/>
    <property type="project" value="UniProtKB-SubCell"/>
</dbReference>
<feature type="transmembrane region" description="Helical" evidence="8">
    <location>
        <begin position="62"/>
        <end position="84"/>
    </location>
</feature>
<name>A0A5N3PG16_9HYPH</name>
<dbReference type="SUPFAM" id="SSF161098">
    <property type="entry name" value="MetI-like"/>
    <property type="match status" value="2"/>
</dbReference>
<feature type="transmembrane region" description="Helical" evidence="8">
    <location>
        <begin position="191"/>
        <end position="213"/>
    </location>
</feature>
<evidence type="ECO:0000313" key="11">
    <source>
        <dbReference type="Proteomes" id="UP000325684"/>
    </source>
</evidence>
<dbReference type="Pfam" id="PF00528">
    <property type="entry name" value="BPD_transp_1"/>
    <property type="match status" value="2"/>
</dbReference>